<dbReference type="RefSeq" id="XP_004997829.1">
    <property type="nucleotide sequence ID" value="XM_004997772.1"/>
</dbReference>
<feature type="domain" description="DUF4605" evidence="3">
    <location>
        <begin position="96"/>
        <end position="147"/>
    </location>
</feature>
<keyword evidence="2" id="KW-0812">Transmembrane</keyword>
<evidence type="ECO:0000256" key="2">
    <source>
        <dbReference type="SAM" id="Phobius"/>
    </source>
</evidence>
<keyword evidence="2" id="KW-1133">Transmembrane helix</keyword>
<dbReference type="Proteomes" id="UP000007799">
    <property type="component" value="Unassembled WGS sequence"/>
</dbReference>
<dbReference type="InParanoid" id="F2TZ49"/>
<dbReference type="GeneID" id="16078422"/>
<gene>
    <name evidence="4" type="ORF">PTSG_01850</name>
</gene>
<evidence type="ECO:0000256" key="1">
    <source>
        <dbReference type="SAM" id="MobiDB-lite"/>
    </source>
</evidence>
<evidence type="ECO:0000259" key="3">
    <source>
        <dbReference type="Pfam" id="PF15378"/>
    </source>
</evidence>
<sequence length="149" mass="16208">MLIIDGEVIPDDDPRAVAFRSGQERRRPRRQPAQQQPGEAGAGSRRGQQAERVVPRRGQPPGPFGNTSANNRPAPPRPRNANNAALPQWLHPDTPLGKINQQLTEYFDPVQIGSVVLQPIMIVILVSSYLIIGPGGLIIAALLLYATRA</sequence>
<dbReference type="EMBL" id="GL832957">
    <property type="protein sequence ID" value="EGD78873.1"/>
    <property type="molecule type" value="Genomic_DNA"/>
</dbReference>
<dbReference type="AlphaFoldDB" id="F2TZ49"/>
<feature type="compositionally biased region" description="Low complexity" evidence="1">
    <location>
        <begin position="31"/>
        <end position="43"/>
    </location>
</feature>
<organism evidence="5">
    <name type="scientific">Salpingoeca rosetta (strain ATCC 50818 / BSB-021)</name>
    <dbReference type="NCBI Taxonomy" id="946362"/>
    <lineage>
        <taxon>Eukaryota</taxon>
        <taxon>Choanoflagellata</taxon>
        <taxon>Craspedida</taxon>
        <taxon>Salpingoecidae</taxon>
        <taxon>Salpingoeca</taxon>
    </lineage>
</organism>
<feature type="region of interest" description="Disordered" evidence="1">
    <location>
        <begin position="1"/>
        <end position="93"/>
    </location>
</feature>
<dbReference type="Pfam" id="PF15378">
    <property type="entry name" value="DUF4605"/>
    <property type="match status" value="1"/>
</dbReference>
<keyword evidence="5" id="KW-1185">Reference proteome</keyword>
<dbReference type="InterPro" id="IPR027953">
    <property type="entry name" value="DUF4605"/>
</dbReference>
<protein>
    <recommendedName>
        <fullName evidence="3">DUF4605 domain-containing protein</fullName>
    </recommendedName>
</protein>
<reference evidence="4" key="1">
    <citation type="submission" date="2009-08" db="EMBL/GenBank/DDBJ databases">
        <title>Annotation of Salpingoeca rosetta.</title>
        <authorList>
            <consortium name="The Broad Institute Genome Sequencing Platform"/>
            <person name="Russ C."/>
            <person name="Cuomo C."/>
            <person name="Burger G."/>
            <person name="Gray M.W."/>
            <person name="Holland P.W.H."/>
            <person name="King N."/>
            <person name="Lang F.B.F."/>
            <person name="Roger A.J."/>
            <person name="Ruiz-Trillo I."/>
            <person name="Young S.K."/>
            <person name="Zeng Q."/>
            <person name="Gargeya S."/>
            <person name="Alvarado L."/>
            <person name="Berlin A."/>
            <person name="Chapman S.B."/>
            <person name="Chen Z."/>
            <person name="Freedman E."/>
            <person name="Gellesch M."/>
            <person name="Goldberg J."/>
            <person name="Griggs A."/>
            <person name="Gujja S."/>
            <person name="Heilman E."/>
            <person name="Heiman D."/>
            <person name="Howarth C."/>
            <person name="Mehta T."/>
            <person name="Neiman D."/>
            <person name="Pearson M."/>
            <person name="Roberts A."/>
            <person name="Saif S."/>
            <person name="Shea T."/>
            <person name="Shenoy N."/>
            <person name="Sisk P."/>
            <person name="Stolte C."/>
            <person name="Sykes S."/>
            <person name="White J."/>
            <person name="Yandava C."/>
            <person name="Haas B."/>
            <person name="Nusbaum C."/>
            <person name="Birren B."/>
        </authorList>
    </citation>
    <scope>NUCLEOTIDE SEQUENCE [LARGE SCALE GENOMIC DNA]</scope>
    <source>
        <strain evidence="4">ATCC 50818</strain>
    </source>
</reference>
<feature type="transmembrane region" description="Helical" evidence="2">
    <location>
        <begin position="120"/>
        <end position="146"/>
    </location>
</feature>
<dbReference type="KEGG" id="sre:PTSG_01850"/>
<name>F2TZ49_SALR5</name>
<evidence type="ECO:0000313" key="4">
    <source>
        <dbReference type="EMBL" id="EGD78873.1"/>
    </source>
</evidence>
<keyword evidence="2" id="KW-0472">Membrane</keyword>
<evidence type="ECO:0000313" key="5">
    <source>
        <dbReference type="Proteomes" id="UP000007799"/>
    </source>
</evidence>
<accession>F2TZ49</accession>
<proteinExistence type="predicted"/>